<keyword evidence="1" id="KW-0812">Transmembrane</keyword>
<dbReference type="AlphaFoldDB" id="F2DGV2"/>
<feature type="transmembrane region" description="Helical" evidence="1">
    <location>
        <begin position="92"/>
        <end position="113"/>
    </location>
</feature>
<protein>
    <submittedName>
        <fullName evidence="2">Predicted protein</fullName>
    </submittedName>
</protein>
<dbReference type="GeneID" id="123444213"/>
<sequence length="128" mass="14538">MAAGPSFQLPATMDPWLTLSSTPLPPWPPGSPFHSEMDIAPPHRDAYSLAGRQQRTSPHLADVQMGNSTVTVRWRSRRLSWRPGRERMPTSIACSLVSWVGSLFYVIIHILLIKENEYFSEESYHSCR</sequence>
<dbReference type="RefSeq" id="XP_044976795.1">
    <property type="nucleotide sequence ID" value="XM_045120860.1"/>
</dbReference>
<keyword evidence="1" id="KW-0472">Membrane</keyword>
<name>F2DGV2_HORVV</name>
<proteinExistence type="evidence at transcript level"/>
<organism evidence="2">
    <name type="scientific">Hordeum vulgare subsp. vulgare</name>
    <name type="common">Domesticated barley</name>
    <dbReference type="NCBI Taxonomy" id="112509"/>
    <lineage>
        <taxon>Eukaryota</taxon>
        <taxon>Viridiplantae</taxon>
        <taxon>Streptophyta</taxon>
        <taxon>Embryophyta</taxon>
        <taxon>Tracheophyta</taxon>
        <taxon>Spermatophyta</taxon>
        <taxon>Magnoliopsida</taxon>
        <taxon>Liliopsida</taxon>
        <taxon>Poales</taxon>
        <taxon>Poaceae</taxon>
        <taxon>BOP clade</taxon>
        <taxon>Pooideae</taxon>
        <taxon>Triticodae</taxon>
        <taxon>Triticeae</taxon>
        <taxon>Hordeinae</taxon>
        <taxon>Hordeum</taxon>
    </lineage>
</organism>
<reference evidence="2" key="1">
    <citation type="journal article" date="2011" name="Plant Physiol.">
        <title>Comprehensive sequence analysis of 24,783 barley full-length cDNAs derived from 12 clone libraries.</title>
        <authorList>
            <person name="Matsumoto T."/>
            <person name="Tanaka T."/>
            <person name="Sakai H."/>
            <person name="Amano N."/>
            <person name="Kanamori H."/>
            <person name="Kurita K."/>
            <person name="Kikuta A."/>
            <person name="Kamiya K."/>
            <person name="Yamamoto M."/>
            <person name="Ikawa H."/>
            <person name="Fujii N."/>
            <person name="Hori K."/>
            <person name="Itoh T."/>
            <person name="Sato K."/>
        </authorList>
    </citation>
    <scope>NUCLEOTIDE SEQUENCE</scope>
    <source>
        <tissue evidence="2">Shoot and root</tissue>
    </source>
</reference>
<evidence type="ECO:0000313" key="2">
    <source>
        <dbReference type="EMBL" id="BAJ94323.1"/>
    </source>
</evidence>
<dbReference type="EMBL" id="AK371771">
    <property type="protein sequence ID" value="BAK02969.1"/>
    <property type="molecule type" value="mRNA"/>
</dbReference>
<dbReference type="EMBL" id="AK363119">
    <property type="protein sequence ID" value="BAJ94323.1"/>
    <property type="molecule type" value="mRNA"/>
</dbReference>
<keyword evidence="1" id="KW-1133">Transmembrane helix</keyword>
<accession>F2DGV2</accession>
<evidence type="ECO:0000256" key="1">
    <source>
        <dbReference type="SAM" id="Phobius"/>
    </source>
</evidence>